<sequence>MNHQANSSSDQNKQIKTIVSTSEGCKIQQDPTRGAIKIKLQQEDPKWEHMA</sequence>
<evidence type="ECO:0000313" key="1">
    <source>
        <dbReference type="EMBL" id="KAF7844478.1"/>
    </source>
</evidence>
<dbReference type="Proteomes" id="UP000634136">
    <property type="component" value="Unassembled WGS sequence"/>
</dbReference>
<gene>
    <name evidence="1" type="ORF">G2W53_001383</name>
</gene>
<accession>A0A834XFR0</accession>
<proteinExistence type="predicted"/>
<comment type="caution">
    <text evidence="1">The sequence shown here is derived from an EMBL/GenBank/DDBJ whole genome shotgun (WGS) entry which is preliminary data.</text>
</comment>
<evidence type="ECO:0000313" key="2">
    <source>
        <dbReference type="Proteomes" id="UP000634136"/>
    </source>
</evidence>
<name>A0A834XFR0_9FABA</name>
<dbReference type="AlphaFoldDB" id="A0A834XFR0"/>
<protein>
    <submittedName>
        <fullName evidence="1">Uncharacterized protein</fullName>
    </submittedName>
</protein>
<organism evidence="1 2">
    <name type="scientific">Senna tora</name>
    <dbReference type="NCBI Taxonomy" id="362788"/>
    <lineage>
        <taxon>Eukaryota</taxon>
        <taxon>Viridiplantae</taxon>
        <taxon>Streptophyta</taxon>
        <taxon>Embryophyta</taxon>
        <taxon>Tracheophyta</taxon>
        <taxon>Spermatophyta</taxon>
        <taxon>Magnoliopsida</taxon>
        <taxon>eudicotyledons</taxon>
        <taxon>Gunneridae</taxon>
        <taxon>Pentapetalae</taxon>
        <taxon>rosids</taxon>
        <taxon>fabids</taxon>
        <taxon>Fabales</taxon>
        <taxon>Fabaceae</taxon>
        <taxon>Caesalpinioideae</taxon>
        <taxon>Cassia clade</taxon>
        <taxon>Senna</taxon>
    </lineage>
</organism>
<keyword evidence="2" id="KW-1185">Reference proteome</keyword>
<dbReference type="EMBL" id="JAAIUW010000001">
    <property type="protein sequence ID" value="KAF7844478.1"/>
    <property type="molecule type" value="Genomic_DNA"/>
</dbReference>
<reference evidence="1" key="1">
    <citation type="submission" date="2020-09" db="EMBL/GenBank/DDBJ databases">
        <title>Genome-Enabled Discovery of Anthraquinone Biosynthesis in Senna tora.</title>
        <authorList>
            <person name="Kang S.-H."/>
            <person name="Pandey R.P."/>
            <person name="Lee C.-M."/>
            <person name="Sim J.-S."/>
            <person name="Jeong J.-T."/>
            <person name="Choi B.-S."/>
            <person name="Jung M."/>
            <person name="Ginzburg D."/>
            <person name="Zhao K."/>
            <person name="Won S.Y."/>
            <person name="Oh T.-J."/>
            <person name="Yu Y."/>
            <person name="Kim N.-H."/>
            <person name="Lee O.R."/>
            <person name="Lee T.-H."/>
            <person name="Bashyal P."/>
            <person name="Kim T.-S."/>
            <person name="Lee W.-H."/>
            <person name="Kawkins C."/>
            <person name="Kim C.-K."/>
            <person name="Kim J.S."/>
            <person name="Ahn B.O."/>
            <person name="Rhee S.Y."/>
            <person name="Sohng J.K."/>
        </authorList>
    </citation>
    <scope>NUCLEOTIDE SEQUENCE</scope>
    <source>
        <tissue evidence="1">Leaf</tissue>
    </source>
</reference>